<keyword evidence="6" id="KW-1185">Reference proteome</keyword>
<feature type="compositionally biased region" description="Low complexity" evidence="3">
    <location>
        <begin position="1"/>
        <end position="30"/>
    </location>
</feature>
<evidence type="ECO:0000313" key="6">
    <source>
        <dbReference type="Proteomes" id="UP001518976"/>
    </source>
</evidence>
<dbReference type="SMART" id="SM00822">
    <property type="entry name" value="PKS_KR"/>
    <property type="match status" value="1"/>
</dbReference>
<name>A0ABS3WP90_9ACTN</name>
<evidence type="ECO:0000259" key="4">
    <source>
        <dbReference type="SMART" id="SM00822"/>
    </source>
</evidence>
<dbReference type="PANTHER" id="PTHR42760">
    <property type="entry name" value="SHORT-CHAIN DEHYDROGENASES/REDUCTASES FAMILY MEMBER"/>
    <property type="match status" value="1"/>
</dbReference>
<dbReference type="Gene3D" id="3.40.50.720">
    <property type="entry name" value="NAD(P)-binding Rossmann-like Domain"/>
    <property type="match status" value="1"/>
</dbReference>
<protein>
    <submittedName>
        <fullName evidence="5">SDR family oxidoreductase</fullName>
    </submittedName>
</protein>
<dbReference type="InterPro" id="IPR036291">
    <property type="entry name" value="NAD(P)-bd_dom_sf"/>
</dbReference>
<comment type="similarity">
    <text evidence="1">Belongs to the short-chain dehydrogenases/reductases (SDR) family.</text>
</comment>
<keyword evidence="2" id="KW-0560">Oxidoreductase</keyword>
<dbReference type="CDD" id="cd05233">
    <property type="entry name" value="SDR_c"/>
    <property type="match status" value="1"/>
</dbReference>
<dbReference type="Pfam" id="PF13561">
    <property type="entry name" value="adh_short_C2"/>
    <property type="match status" value="1"/>
</dbReference>
<gene>
    <name evidence="5" type="ORF">JW592_05515</name>
</gene>
<evidence type="ECO:0000256" key="3">
    <source>
        <dbReference type="SAM" id="MobiDB-lite"/>
    </source>
</evidence>
<evidence type="ECO:0000256" key="2">
    <source>
        <dbReference type="ARBA" id="ARBA00023002"/>
    </source>
</evidence>
<dbReference type="InterPro" id="IPR057326">
    <property type="entry name" value="KR_dom"/>
</dbReference>
<feature type="domain" description="Ketoreductase" evidence="4">
    <location>
        <begin position="42"/>
        <end position="222"/>
    </location>
</feature>
<comment type="caution">
    <text evidence="5">The sequence shown here is derived from an EMBL/GenBank/DDBJ whole genome shotgun (WGS) entry which is preliminary data.</text>
</comment>
<accession>A0ABS3WP90</accession>
<organism evidence="5 6">
    <name type="scientific">Streptomyces spirodelae</name>
    <dbReference type="NCBI Taxonomy" id="2812904"/>
    <lineage>
        <taxon>Bacteria</taxon>
        <taxon>Bacillati</taxon>
        <taxon>Actinomycetota</taxon>
        <taxon>Actinomycetes</taxon>
        <taxon>Kitasatosporales</taxon>
        <taxon>Streptomycetaceae</taxon>
        <taxon>Streptomyces</taxon>
    </lineage>
</organism>
<evidence type="ECO:0000313" key="5">
    <source>
        <dbReference type="EMBL" id="MBO8184932.1"/>
    </source>
</evidence>
<reference evidence="5 6" key="1">
    <citation type="submission" date="2021-02" db="EMBL/GenBank/DDBJ databases">
        <title>Streptomyces spirodelae sp. nov., isolated from duckweed.</title>
        <authorList>
            <person name="Saimee Y."/>
            <person name="Duangmal K."/>
        </authorList>
    </citation>
    <scope>NUCLEOTIDE SEQUENCE [LARGE SCALE GENOMIC DNA]</scope>
    <source>
        <strain evidence="5 6">DW4-2</strain>
    </source>
</reference>
<dbReference type="PANTHER" id="PTHR42760:SF133">
    <property type="entry name" value="3-OXOACYL-[ACYL-CARRIER-PROTEIN] REDUCTASE"/>
    <property type="match status" value="1"/>
</dbReference>
<dbReference type="Proteomes" id="UP001518976">
    <property type="component" value="Unassembled WGS sequence"/>
</dbReference>
<dbReference type="SUPFAM" id="SSF51735">
    <property type="entry name" value="NAD(P)-binding Rossmann-fold domains"/>
    <property type="match status" value="1"/>
</dbReference>
<feature type="region of interest" description="Disordered" evidence="3">
    <location>
        <begin position="1"/>
        <end position="36"/>
    </location>
</feature>
<proteinExistence type="inferred from homology"/>
<dbReference type="InterPro" id="IPR002347">
    <property type="entry name" value="SDR_fam"/>
</dbReference>
<dbReference type="EMBL" id="JAFFZN010000003">
    <property type="protein sequence ID" value="MBO8184932.1"/>
    <property type="molecule type" value="Genomic_DNA"/>
</dbReference>
<evidence type="ECO:0000256" key="1">
    <source>
        <dbReference type="ARBA" id="ARBA00006484"/>
    </source>
</evidence>
<sequence length="285" mass="28894">MTTGPQGAAPQDAAPADPADSPSPTESAPAPTHPVYPDLAGKVAVVTGGSRGIGAETGRALAAQGVAVCLVGRDRPALFEVADGIGKAGGTAIGVVADVTDAGALDRVAERVAAELGPVDILAAFAGGQGAPTPTQELTEERWRQVLDTDLTSAFLTIRAFLPGMVERFTGSILTMSSAAGRQPGQANLAYGVANAGLTMLTRQLATELGPQGIRVNCLAPTTVRTEKVAANMSKELQHKAALRHPLRRLADPADVASTAVFLASEAAGYLTGVTLDVAGGRITN</sequence>
<dbReference type="RefSeq" id="WP_209263720.1">
    <property type="nucleotide sequence ID" value="NZ_JAFFZN010000003.1"/>
</dbReference>
<dbReference type="PRINTS" id="PR00081">
    <property type="entry name" value="GDHRDH"/>
</dbReference>